<gene>
    <name evidence="2" type="ORF">CSUI_008902</name>
</gene>
<feature type="compositionally biased region" description="Basic and acidic residues" evidence="1">
    <location>
        <begin position="1169"/>
        <end position="1211"/>
    </location>
</feature>
<feature type="compositionally biased region" description="Low complexity" evidence="1">
    <location>
        <begin position="363"/>
        <end position="379"/>
    </location>
</feature>
<feature type="region of interest" description="Disordered" evidence="1">
    <location>
        <begin position="1887"/>
        <end position="1909"/>
    </location>
</feature>
<feature type="region of interest" description="Disordered" evidence="1">
    <location>
        <begin position="2917"/>
        <end position="2941"/>
    </location>
</feature>
<feature type="compositionally biased region" description="Low complexity" evidence="1">
    <location>
        <begin position="498"/>
        <end position="510"/>
    </location>
</feature>
<organism evidence="2 3">
    <name type="scientific">Cystoisospora suis</name>
    <dbReference type="NCBI Taxonomy" id="483139"/>
    <lineage>
        <taxon>Eukaryota</taxon>
        <taxon>Sar</taxon>
        <taxon>Alveolata</taxon>
        <taxon>Apicomplexa</taxon>
        <taxon>Conoidasida</taxon>
        <taxon>Coccidia</taxon>
        <taxon>Eucoccidiorida</taxon>
        <taxon>Eimeriorina</taxon>
        <taxon>Sarcocystidae</taxon>
        <taxon>Cystoisospora</taxon>
    </lineage>
</organism>
<feature type="compositionally biased region" description="Polar residues" evidence="1">
    <location>
        <begin position="743"/>
        <end position="752"/>
    </location>
</feature>
<feature type="region of interest" description="Disordered" evidence="1">
    <location>
        <begin position="1144"/>
        <end position="1213"/>
    </location>
</feature>
<feature type="compositionally biased region" description="Low complexity" evidence="1">
    <location>
        <begin position="11"/>
        <end position="34"/>
    </location>
</feature>
<feature type="region of interest" description="Disordered" evidence="1">
    <location>
        <begin position="743"/>
        <end position="766"/>
    </location>
</feature>
<reference evidence="2 3" key="1">
    <citation type="journal article" date="2017" name="Int. J. Parasitol.">
        <title>The genome of the protozoan parasite Cystoisospora suis and a reverse vaccinology approach to identify vaccine candidates.</title>
        <authorList>
            <person name="Palmieri N."/>
            <person name="Shrestha A."/>
            <person name="Ruttkowski B."/>
            <person name="Beck T."/>
            <person name="Vogl C."/>
            <person name="Tomley F."/>
            <person name="Blake D.P."/>
            <person name="Joachim A."/>
        </authorList>
    </citation>
    <scope>NUCLEOTIDE SEQUENCE [LARGE SCALE GENOMIC DNA]</scope>
    <source>
        <strain evidence="2 3">Wien I</strain>
    </source>
</reference>
<feature type="region of interest" description="Disordered" evidence="1">
    <location>
        <begin position="1947"/>
        <end position="1978"/>
    </location>
</feature>
<feature type="compositionally biased region" description="Basic and acidic residues" evidence="1">
    <location>
        <begin position="2378"/>
        <end position="2387"/>
    </location>
</feature>
<feature type="compositionally biased region" description="Low complexity" evidence="1">
    <location>
        <begin position="577"/>
        <end position="586"/>
    </location>
</feature>
<feature type="compositionally biased region" description="Basic and acidic residues" evidence="1">
    <location>
        <begin position="2335"/>
        <end position="2345"/>
    </location>
</feature>
<dbReference type="Proteomes" id="UP000221165">
    <property type="component" value="Unassembled WGS sequence"/>
</dbReference>
<feature type="non-terminal residue" evidence="2">
    <location>
        <position position="2941"/>
    </location>
</feature>
<feature type="compositionally biased region" description="Basic and acidic residues" evidence="1">
    <location>
        <begin position="253"/>
        <end position="305"/>
    </location>
</feature>
<feature type="compositionally biased region" description="Basic residues" evidence="1">
    <location>
        <begin position="424"/>
        <end position="437"/>
    </location>
</feature>
<feature type="compositionally biased region" description="Low complexity" evidence="1">
    <location>
        <begin position="2056"/>
        <end position="2076"/>
    </location>
</feature>
<feature type="region of interest" description="Disordered" evidence="1">
    <location>
        <begin position="228"/>
        <end position="524"/>
    </location>
</feature>
<feature type="region of interest" description="Disordered" evidence="1">
    <location>
        <begin position="2496"/>
        <end position="2709"/>
    </location>
</feature>
<evidence type="ECO:0000313" key="2">
    <source>
        <dbReference type="EMBL" id="PHJ17282.1"/>
    </source>
</evidence>
<feature type="compositionally biased region" description="Polar residues" evidence="1">
    <location>
        <begin position="2917"/>
        <end position="2928"/>
    </location>
</feature>
<dbReference type="EMBL" id="MIGC01005133">
    <property type="protein sequence ID" value="PHJ17282.1"/>
    <property type="molecule type" value="Genomic_DNA"/>
</dbReference>
<evidence type="ECO:0000313" key="3">
    <source>
        <dbReference type="Proteomes" id="UP000221165"/>
    </source>
</evidence>
<feature type="region of interest" description="Disordered" evidence="1">
    <location>
        <begin position="2227"/>
        <end position="2273"/>
    </location>
</feature>
<feature type="compositionally biased region" description="Basic and acidic residues" evidence="1">
    <location>
        <begin position="823"/>
        <end position="837"/>
    </location>
</feature>
<feature type="compositionally biased region" description="Low complexity" evidence="1">
    <location>
        <begin position="448"/>
        <end position="470"/>
    </location>
</feature>
<feature type="compositionally biased region" description="Basic and acidic residues" evidence="1">
    <location>
        <begin position="1887"/>
        <end position="1897"/>
    </location>
</feature>
<feature type="compositionally biased region" description="Polar residues" evidence="1">
    <location>
        <begin position="2310"/>
        <end position="2326"/>
    </location>
</feature>
<feature type="compositionally biased region" description="Basic and acidic residues" evidence="1">
    <location>
        <begin position="1947"/>
        <end position="1961"/>
    </location>
</feature>
<feature type="compositionally biased region" description="Polar residues" evidence="1">
    <location>
        <begin position="2527"/>
        <end position="2536"/>
    </location>
</feature>
<feature type="compositionally biased region" description="Polar residues" evidence="1">
    <location>
        <begin position="350"/>
        <end position="362"/>
    </location>
</feature>
<feature type="region of interest" description="Disordered" evidence="1">
    <location>
        <begin position="2423"/>
        <end position="2454"/>
    </location>
</feature>
<feature type="compositionally biased region" description="Low complexity" evidence="1">
    <location>
        <begin position="2722"/>
        <end position="2733"/>
    </location>
</feature>
<feature type="compositionally biased region" description="Low complexity" evidence="1">
    <location>
        <begin position="409"/>
        <end position="423"/>
    </location>
</feature>
<feature type="region of interest" description="Disordered" evidence="1">
    <location>
        <begin position="2774"/>
        <end position="2852"/>
    </location>
</feature>
<feature type="compositionally biased region" description="Basic and acidic residues" evidence="1">
    <location>
        <begin position="2652"/>
        <end position="2661"/>
    </location>
</feature>
<feature type="region of interest" description="Disordered" evidence="1">
    <location>
        <begin position="2722"/>
        <end position="2761"/>
    </location>
</feature>
<feature type="compositionally biased region" description="Polar residues" evidence="1">
    <location>
        <begin position="2664"/>
        <end position="2679"/>
    </location>
</feature>
<feature type="region of interest" description="Disordered" evidence="1">
    <location>
        <begin position="1"/>
        <end position="198"/>
    </location>
</feature>
<feature type="compositionally biased region" description="Basic and acidic residues" evidence="1">
    <location>
        <begin position="2043"/>
        <end position="2052"/>
    </location>
</feature>
<dbReference type="RefSeq" id="XP_067919007.1">
    <property type="nucleotide sequence ID" value="XM_068069021.1"/>
</dbReference>
<dbReference type="VEuPathDB" id="ToxoDB:CSUI_008902"/>
<feature type="compositionally biased region" description="Polar residues" evidence="1">
    <location>
        <begin position="2505"/>
        <end position="2515"/>
    </location>
</feature>
<evidence type="ECO:0000256" key="1">
    <source>
        <dbReference type="SAM" id="MobiDB-lite"/>
    </source>
</evidence>
<accession>A0A2C6KLC7</accession>
<feature type="region of interest" description="Disordered" evidence="1">
    <location>
        <begin position="576"/>
        <end position="595"/>
    </location>
</feature>
<name>A0A2C6KLC7_9APIC</name>
<feature type="compositionally biased region" description="Low complexity" evidence="1">
    <location>
        <begin position="2785"/>
        <end position="2812"/>
    </location>
</feature>
<feature type="region of interest" description="Disordered" evidence="1">
    <location>
        <begin position="2019"/>
        <end position="2126"/>
    </location>
</feature>
<feature type="compositionally biased region" description="Basic and acidic residues" evidence="1">
    <location>
        <begin position="388"/>
        <end position="401"/>
    </location>
</feature>
<protein>
    <submittedName>
        <fullName evidence="2">Ubiquitin carboxyl-terminal</fullName>
    </submittedName>
</protein>
<sequence length="2941" mass="321585">MMSTDKENKFSFSPLSSRPSVPLPSPVSLHSSVSQKGNESDYLTTIQSAECSLTTNAPGPPFPSEGVLMPAAADCGPGPSHQGEGQVIESRRRQRGSKEERAEGTTAEEVIGRHETRRKQVRKNDVQGSREGVKTESSISSTRTPPPTTTTTSSCSLVPAFPSSPRGAGGREVKRGISPASPVSLPSQSAPSWREQQRSLLLQQRASFRTPVKLRTQQEQLRKRLVCRKLTSPSTSPPCMVDKESRLTFSSLRRREEGGEDGEAHNKEVKTGEKEGEDKLREGREIKEERSSEASTDRLSLETRGDLVSLTRRRVISPPPLEAVRDSGRGGGESSSSSRSSRRETSSESDNYSSRQVGNVQQSSIPFPSSSPCSYSSSSFAEAAAAGVRDETHVTEPRATNEKAYPFRTTGFSTTQQSLLSSHSSHHGGHYHFHTHRPQPTLGVSHPSLSSSHTPVRPSSPSSVVSSSSSLPPPPPPSTILSTPSSLRHGSPSPPSRPSSTSSSPLRLPASGPPGSSLQFRPPLLSSHRPLLQYLSAADNPNSLGERQELLEGEDYQTRTRLFKDLLRTLQLASAFSSSSSSSSDSPSPPPRSSQFAVSCYPVSHIFINEESRDTSLSFFESEGETAEKPSLPPEVVRFPSSSSDELPKNEEPSRSTGVSKRNPGGAAKAPSGVNSAAHFHSSSPVHSQDRSGFFSGLSQNFAKDEEEKNVRQHGEDKNTVEAFLKLEVYRAIGNRFKRAPTDVSTVPTNGKHTWKAREEESQRMTTTKGALAWELLSPGVNERRIRGDDILRLAESNPYMAVEVLWKFLVQMGRMRGTLQKGEGRGDVSSEEESRYKQGSLATAEGVTTKAKEEEEMFKNSRRSHRRADGETFLVSGTSHHESKTDGLGNNGSHLKKKIQGDTREGVLADKEEEEQEEEGLVLRIRDEIIFACQDGLIEFMMIDPHAAISCVNFQIFDQLFPSDLTPCQCLRSASLLYMFLMMCDGRHMLEEGENVIERKKVLCFSDEVKTYLRERLIHLCFHSAKCNDLNEGEKEREKKEKEKRITIGRRIQESSQAFGSSPRSEDEVEDKEGILGLHHKLRVLPHSKLRTWLWLFWREGFFPLPSYLRLGDVRREEALPSKTEEEEDEPWLCSDRKDAFGFEEGDTKERDGAKFHVEEEGGDTDSEASRHLIRERNEKGRGKREVLYDGLNEGKRHEKDHGDEKEDSSCSHSRGFLVDVLPIWAADDTLDALEILLLMQLSVAAIFALPNSSCTSSPHSLDLPSIPSSSCPSFPFIFSSPSHLPGTSPSSSQTRAGEPSLAFSTARRFSSHLTSVYQEKCRLSISAAEDLLMAILSKIEEKEDASGAPAPALALLLGVLGAEKDVWKTLLRRKLFLNGSSRWKTAEGLISVWTSLWLFALRFFFRVQRDLPDIPCLYSHLKLPFSSSSVILFASSFPSSSTTDDSSVDFSTTSSHSSSANSFSLPMGISPLLLLGLCPLLHLLSAFLLELMRINEEAPSSVTRSRASEWLNEEGKSSSHQAAILEKTPGHPVDLFRDRQEKGLQTKEEAACPWDSRSVIETCLRVSSAPISLASPFFVVSEGIVAGDKEEGLSVKQGQYTPLSRRYKKEREKEEEGIDFCGGEEARPDEVLKGSRRNRSYHNSSLCPAEGSRSLLSRNCHISVARCTLFLLRLLLCDGVSPVIEKFSSDPSPFLYTGIPLFLRRVCMHLQRAVDLRSERGCGRYQSLSGILQALSGNEVGGGQQWWMGEIPHKADGEGAQKEKQRRFVVGDEAEITNGESEQKKEEKSCLFAGELALPSSPSIGEKNSLLVKRACMCFIQEAENLAVRLEGIVAQKEKEKRRTFCNNKNGEKKKEDTKNMSFSPVCFPSGEDSFFLAEGRLKKAEGGRQEDGGQERSLLGSSATDVTDHKARLVRNDWRNCLSSSHYTAEDEMHRYTLDEKAKEKTACRSEGRRERNACGDGVDTSEGQRSSAGHERSLATLLVGQSVMSSFSSGVFSASRAAKPVFNSVHCVGGEEEGDAEERSIRTCDTETYDDETVDDRRREDKKIVGHSRLSSTGSTRTRRGTLLLSSSPQNGDSTKKTRSLLESYDSEPEEEGPEGRRENEEKPSHSRYSVTGRGPHNERVFAELGEKTNQKSSETEEKTRKAIYEERKNTGRQDVKEDDTHNCNVLLRRLQQRIRTRRAKVAASIAQCPALAAASDHLLFSRRLLLSQYVCFSHDKLHPSSRRHTDLLSSEAPDNRGGLGSEQEEEEDFTFSRRRRRKKRLSEEGVASRAVSDALFNLRQASTLPVFASRTDGCPPRRGLSLSTSEGPVSSSSQKLKGTTPYDPSEGEKTWEEGRPRGRSSSGSSSNTKDDERSEASIADLAAEYTDDGEGRRQEARRRSGVVARCPMKRTAGVGAERGCIEAKMAWSRAGTDNGDLLSRERDGSGVDSGCERSSTLGGGEGHGWREDGCVSLEAEARRKMDLKEKLRRKRQLKLLRFLLEERRQLLQSQGSRSSVIPQGGSSTTTSRRKERIHADSNKMTNNTNHTKAAPTDSRTNWKREEDLFLSGTAAENSSCSSSSCSSEDEEKEGTTTPSEKGGRKGGSSNSRPKGGREILHGQVSVDSRRTPSKACTSLSSTTTPSARNVERLPNRGASMSQQQGDGGRHTVDKESLSAGPSTLTTLRIHQKVSSIDAKKPVSASAPPGQESSSPPFSLVRPAGPIGTSAAASISSSLTQSSSRPVSTAVSLSQLSPATRPRSFVKTPQTQALPPPQCCVVQQSSGDHVLQGGGGGGGSTLLRRGTTTGQTTEESASSSSLRASSTSPGMYAVAGGQPIGGGASRNAFSENTGEGGLPPPSSGVSLNTPSSLTSCAFTGPGGYSHGLIHQHMLTPTGFQDQQMGASGTYDHRPPSHALMIMDASTVGGVNGSTSFPSASSQAGGQLPTGHPCEVVY</sequence>
<feature type="compositionally biased region" description="Polar residues" evidence="1">
    <location>
        <begin position="2619"/>
        <end position="2632"/>
    </location>
</feature>
<comment type="caution">
    <text evidence="2">The sequence shown here is derived from an EMBL/GenBank/DDBJ whole genome shotgun (WGS) entry which is preliminary data.</text>
</comment>
<feature type="compositionally biased region" description="Low complexity" evidence="1">
    <location>
        <begin position="479"/>
        <end position="491"/>
    </location>
</feature>
<feature type="region of interest" description="Disordered" evidence="1">
    <location>
        <begin position="618"/>
        <end position="696"/>
    </location>
</feature>
<feature type="compositionally biased region" description="Basic and acidic residues" evidence="1">
    <location>
        <begin position="1144"/>
        <end position="1161"/>
    </location>
</feature>
<feature type="region of interest" description="Disordered" evidence="1">
    <location>
        <begin position="2297"/>
        <end position="2367"/>
    </location>
</feature>
<feature type="compositionally biased region" description="Low complexity" evidence="1">
    <location>
        <begin position="137"/>
        <end position="156"/>
    </location>
</feature>
<keyword evidence="3" id="KW-1185">Reference proteome</keyword>
<feature type="region of interest" description="Disordered" evidence="1">
    <location>
        <begin position="878"/>
        <end position="905"/>
    </location>
</feature>
<feature type="compositionally biased region" description="Polar residues" evidence="1">
    <location>
        <begin position="35"/>
        <end position="57"/>
    </location>
</feature>
<proteinExistence type="predicted"/>
<feature type="compositionally biased region" description="Basic and acidic residues" evidence="1">
    <location>
        <begin position="2102"/>
        <end position="2113"/>
    </location>
</feature>
<dbReference type="GeneID" id="94432232"/>
<feature type="region of interest" description="Disordered" evidence="1">
    <location>
        <begin position="820"/>
        <end position="854"/>
    </location>
</feature>
<feature type="region of interest" description="Disordered" evidence="1">
    <location>
        <begin position="2372"/>
        <end position="2391"/>
    </location>
</feature>